<evidence type="ECO:0000313" key="2">
    <source>
        <dbReference type="EMBL" id="KAK7031748.1"/>
    </source>
</evidence>
<evidence type="ECO:0000313" key="3">
    <source>
        <dbReference type="Proteomes" id="UP001362999"/>
    </source>
</evidence>
<proteinExistence type="predicted"/>
<evidence type="ECO:0008006" key="4">
    <source>
        <dbReference type="Google" id="ProtNLM"/>
    </source>
</evidence>
<feature type="signal peptide" evidence="1">
    <location>
        <begin position="1"/>
        <end position="19"/>
    </location>
</feature>
<evidence type="ECO:0000256" key="1">
    <source>
        <dbReference type="SAM" id="SignalP"/>
    </source>
</evidence>
<dbReference type="Proteomes" id="UP001362999">
    <property type="component" value="Unassembled WGS sequence"/>
</dbReference>
<dbReference type="InterPro" id="IPR052766">
    <property type="entry name" value="S41A_metabolite_peptidase"/>
</dbReference>
<keyword evidence="3" id="KW-1185">Reference proteome</keyword>
<dbReference type="EMBL" id="JAWWNJ010000024">
    <property type="protein sequence ID" value="KAK7031748.1"/>
    <property type="molecule type" value="Genomic_DNA"/>
</dbReference>
<feature type="chain" id="PRO_5044024346" description="Tail specific protease domain-containing protein" evidence="1">
    <location>
        <begin position="20"/>
        <end position="678"/>
    </location>
</feature>
<name>A0AAW0BZB4_9AGAR</name>
<dbReference type="AlphaFoldDB" id="A0AAW0BZB4"/>
<dbReference type="PANTHER" id="PTHR37049:SF5">
    <property type="entry name" value="TAIL SPECIFIC PROTEASE DOMAIN-CONTAINING PROTEIN"/>
    <property type="match status" value="1"/>
</dbReference>
<reference evidence="2 3" key="1">
    <citation type="journal article" date="2024" name="J Genomics">
        <title>Draft genome sequencing and assembly of Favolaschia claudopus CIRM-BRFM 2984 isolated from oak limbs.</title>
        <authorList>
            <person name="Navarro D."/>
            <person name="Drula E."/>
            <person name="Chaduli D."/>
            <person name="Cazenave R."/>
            <person name="Ahrendt S."/>
            <person name="Wang J."/>
            <person name="Lipzen A."/>
            <person name="Daum C."/>
            <person name="Barry K."/>
            <person name="Grigoriev I.V."/>
            <person name="Favel A."/>
            <person name="Rosso M.N."/>
            <person name="Martin F."/>
        </authorList>
    </citation>
    <scope>NUCLEOTIDE SEQUENCE [LARGE SCALE GENOMIC DNA]</scope>
    <source>
        <strain evidence="2 3">CIRM-BRFM 2984</strain>
    </source>
</reference>
<accession>A0AAW0BZB4</accession>
<gene>
    <name evidence="2" type="ORF">R3P38DRAFT_827532</name>
</gene>
<organism evidence="2 3">
    <name type="scientific">Favolaschia claudopus</name>
    <dbReference type="NCBI Taxonomy" id="2862362"/>
    <lineage>
        <taxon>Eukaryota</taxon>
        <taxon>Fungi</taxon>
        <taxon>Dikarya</taxon>
        <taxon>Basidiomycota</taxon>
        <taxon>Agaricomycotina</taxon>
        <taxon>Agaricomycetes</taxon>
        <taxon>Agaricomycetidae</taxon>
        <taxon>Agaricales</taxon>
        <taxon>Marasmiineae</taxon>
        <taxon>Mycenaceae</taxon>
        <taxon>Favolaschia</taxon>
    </lineage>
</organism>
<dbReference type="PANTHER" id="PTHR37049">
    <property type="entry name" value="PEPTIDASE S41 FAMILY PROTEIN"/>
    <property type="match status" value="1"/>
</dbReference>
<protein>
    <recommendedName>
        <fullName evidence="4">Tail specific protease domain-containing protein</fullName>
    </recommendedName>
</protein>
<comment type="caution">
    <text evidence="2">The sequence shown here is derived from an EMBL/GenBank/DDBJ whole genome shotgun (WGS) entry which is preliminary data.</text>
</comment>
<keyword evidence="1" id="KW-0732">Signal</keyword>
<sequence>MVPQFLLIVLSAASGIAYAAPADPCSAATAATWVSSEVAHACELNVPFNKTRSMSVVDSTIKALQYYSLENWFLHSPNPLIPHDVNVRALLENVQKTTATVGYKSDWDFNMAVSITDAFNKEADGHTLYSADCTEAFSWNLPFAIATLADSPFDKTAFPTFLVNYDFPNQGRSGLEAFFESIGVHVRPLDGSRVLKINGVDASTYLVDLATRSSIFDGLVGAYETVNPRYMRLMSRYSADTVAGLYTQEVGRFGQRAFYPGANSVTVTLQTKSEGIKTVTIPWAATFVGSGNDTASFISQTCLPAVDSAARKRRTLNRRMDATPMNLRRKGVVAPEAQGPVRHAASAAGLAAPGNIVQPNLKSFGHFVTLDIYQLAEHPHVGVVYFEQFEPSDGTGANDYFTGISDTLFSGLNALKAAGVTKIIVDNSGNRGGFIFAGAIALWSLWPQDLYPGFPAVFRDSDLIRRESDVAAASGLGESEYSFFFYRDLNYVLLQNNSQFMDPPVPQVVNGVKDSYSKQFLDDFGNSSAAVTNFTTPPFQGEDYVFVANSICASTCSIFSSYLFQKHGVRSAVFGGTPSSTVSQFDGGVKGSEVTDFDSIIFELDLAGLDDDPAAPQPFPVAAELTLNFRNAIPYIDKQDGILEYVFEPDTKKYQFTHDQFNQPQKIWEFVAEEFFGH</sequence>